<evidence type="ECO:0000259" key="3">
    <source>
        <dbReference type="Pfam" id="PF11893"/>
    </source>
</evidence>
<evidence type="ECO:0000313" key="4">
    <source>
        <dbReference type="EMBL" id="MBM6703216.1"/>
    </source>
</evidence>
<comment type="caution">
    <text evidence="4">The sequence shown here is derived from an EMBL/GenBank/DDBJ whole genome shotgun (WGS) entry which is preliminary data.</text>
</comment>
<dbReference type="InterPro" id="IPR052701">
    <property type="entry name" value="GAG_Ulvan_Degrading_Sulfatases"/>
</dbReference>
<dbReference type="InterPro" id="IPR012159">
    <property type="entry name" value="YejM-like"/>
</dbReference>
<feature type="transmembrane region" description="Helical" evidence="1">
    <location>
        <begin position="131"/>
        <end position="156"/>
    </location>
</feature>
<evidence type="ECO:0000256" key="1">
    <source>
        <dbReference type="SAM" id="Phobius"/>
    </source>
</evidence>
<dbReference type="SUPFAM" id="SSF53649">
    <property type="entry name" value="Alkaline phosphatase-like"/>
    <property type="match status" value="1"/>
</dbReference>
<keyword evidence="5" id="KW-1185">Reference proteome</keyword>
<dbReference type="CDD" id="cd16148">
    <property type="entry name" value="sulfatase_like"/>
    <property type="match status" value="1"/>
</dbReference>
<dbReference type="Proteomes" id="UP000715095">
    <property type="component" value="Unassembled WGS sequence"/>
</dbReference>
<feature type="transmembrane region" description="Helical" evidence="1">
    <location>
        <begin position="168"/>
        <end position="188"/>
    </location>
</feature>
<dbReference type="Pfam" id="PF11893">
    <property type="entry name" value="DUF3413"/>
    <property type="match status" value="1"/>
</dbReference>
<dbReference type="Pfam" id="PF00884">
    <property type="entry name" value="Sulfatase"/>
    <property type="match status" value="1"/>
</dbReference>
<feature type="domain" description="Sulfatase N-terminal" evidence="2">
    <location>
        <begin position="272"/>
        <end position="529"/>
    </location>
</feature>
<organism evidence="4 5">
    <name type="scientific">Sutterella massiliensis</name>
    <dbReference type="NCBI Taxonomy" id="1816689"/>
    <lineage>
        <taxon>Bacteria</taxon>
        <taxon>Pseudomonadati</taxon>
        <taxon>Pseudomonadota</taxon>
        <taxon>Betaproteobacteria</taxon>
        <taxon>Burkholderiales</taxon>
        <taxon>Sutterellaceae</taxon>
        <taxon>Sutterella</taxon>
    </lineage>
</organism>
<feature type="domain" description="Inner membrane protein YejM N-terminal" evidence="3">
    <location>
        <begin position="17"/>
        <end position="246"/>
    </location>
</feature>
<dbReference type="InterPro" id="IPR017850">
    <property type="entry name" value="Alkaline_phosphatase_core_sf"/>
</dbReference>
<dbReference type="PANTHER" id="PTHR43751:SF3">
    <property type="entry name" value="SULFATASE N-TERMINAL DOMAIN-CONTAINING PROTEIN"/>
    <property type="match status" value="1"/>
</dbReference>
<reference evidence="4 5" key="1">
    <citation type="journal article" date="2021" name="Sci. Rep.">
        <title>The distribution of antibiotic resistance genes in chicken gut microbiota commensals.</title>
        <authorList>
            <person name="Juricova H."/>
            <person name="Matiasovicova J."/>
            <person name="Kubasova T."/>
            <person name="Cejkova D."/>
            <person name="Rychlik I."/>
        </authorList>
    </citation>
    <scope>NUCLEOTIDE SEQUENCE [LARGE SCALE GENOMIC DNA]</scope>
    <source>
        <strain evidence="4 5">An829</strain>
    </source>
</reference>
<dbReference type="EMBL" id="JACJJC010000002">
    <property type="protein sequence ID" value="MBM6703216.1"/>
    <property type="molecule type" value="Genomic_DNA"/>
</dbReference>
<evidence type="ECO:0000313" key="5">
    <source>
        <dbReference type="Proteomes" id="UP000715095"/>
    </source>
</evidence>
<dbReference type="PANTHER" id="PTHR43751">
    <property type="entry name" value="SULFATASE"/>
    <property type="match status" value="1"/>
</dbReference>
<feature type="transmembrane region" description="Helical" evidence="1">
    <location>
        <begin position="21"/>
        <end position="41"/>
    </location>
</feature>
<dbReference type="InterPro" id="IPR000917">
    <property type="entry name" value="Sulfatase_N"/>
</dbReference>
<name>A0ABS2DPF1_9BURK</name>
<protein>
    <submittedName>
        <fullName evidence="4">Sulfatase-like hydrolase/transferase</fullName>
    </submittedName>
</protein>
<feature type="transmembrane region" description="Helical" evidence="1">
    <location>
        <begin position="53"/>
        <end position="76"/>
    </location>
</feature>
<dbReference type="Gene3D" id="3.40.720.10">
    <property type="entry name" value="Alkaline Phosphatase, subunit A"/>
    <property type="match status" value="1"/>
</dbReference>
<feature type="transmembrane region" description="Helical" evidence="1">
    <location>
        <begin position="88"/>
        <end position="111"/>
    </location>
</feature>
<keyword evidence="1" id="KW-0472">Membrane</keyword>
<keyword evidence="1" id="KW-0812">Transmembrane</keyword>
<dbReference type="InterPro" id="IPR024588">
    <property type="entry name" value="YejM_N"/>
</dbReference>
<dbReference type="PIRSF" id="PIRSF004950">
    <property type="entry name" value="Mmb_sulf_HI0842"/>
    <property type="match status" value="1"/>
</dbReference>
<gene>
    <name evidence="4" type="ORF">H6A60_01655</name>
</gene>
<sequence>MASSFFVKGPRMTSLRLAIRNTAWNSVIAAIIGGFIALRFFSTNPDFVWWQYLYAFFAASGLSFLVLFLLQSLFSVSASCFSKKAGSFVSFLILSLYFIALVSDTFVYQQYRFHINWAMIDLAINTDGQVISFSTGMIIQIALIVTTLMLLSAICVKICGKISEKKGALWPSLLLIFGYIVVNCVYAFSFAQNIRAITTLTERIPLYRPVRANSFFAKYGLVVKTEKVDMQEAASSTFDYPKAPLRFGEGQEKLNVLIVAVDCLRGDVVDPITTPNLYAIAQKSIVFKDHYSTGNATRAGVFGLFYSIPPLYWKYALTSNIPAVLIESFMQEGYAVSPFTSSTLNRPEFYATVFSNIRPLRMGSAGKNDLERDPNALKDFKAWTKDKAGKPFFGFLFFDGVHSYAVPDDDPTLPYKNYWEEVNHLKLGPDFDPEPYFNRYKNALYTVDKLIGETYKFLEKEGYLKNTVVIFTSDHGEEFNDSRLNYWGHNSNFSKAQIKIPLIIHWPGMTPHTIDYRTTAYDIAPTLMKRLLKVQNPLPDFSVGVDLFASGGRDVFISSSYLEDALVSGDDVLLIKGTGMMEGHRLSDWGDMPEGPMKKWLPYYLDMRGKYLD</sequence>
<dbReference type="RefSeq" id="WP_205101635.1">
    <property type="nucleotide sequence ID" value="NZ_JACJJC010000002.1"/>
</dbReference>
<accession>A0ABS2DPF1</accession>
<evidence type="ECO:0000259" key="2">
    <source>
        <dbReference type="Pfam" id="PF00884"/>
    </source>
</evidence>
<proteinExistence type="predicted"/>
<keyword evidence="1" id="KW-1133">Transmembrane helix</keyword>